<feature type="transmembrane region" description="Helical" evidence="3">
    <location>
        <begin position="669"/>
        <end position="696"/>
    </location>
</feature>
<dbReference type="GO" id="GO:0005886">
    <property type="term" value="C:plasma membrane"/>
    <property type="evidence" value="ECO:0007669"/>
    <property type="project" value="TreeGrafter"/>
</dbReference>
<feature type="compositionally biased region" description="Polar residues" evidence="2">
    <location>
        <begin position="844"/>
        <end position="873"/>
    </location>
</feature>
<feature type="region of interest" description="Disordered" evidence="2">
    <location>
        <begin position="837"/>
        <end position="972"/>
    </location>
</feature>
<keyword evidence="1" id="KW-0175">Coiled coil</keyword>
<feature type="transmembrane region" description="Helical" evidence="3">
    <location>
        <begin position="520"/>
        <end position="543"/>
    </location>
</feature>
<feature type="compositionally biased region" description="Low complexity" evidence="2">
    <location>
        <begin position="13"/>
        <end position="28"/>
    </location>
</feature>
<gene>
    <name evidence="5" type="ORF">ECRASSUSDP1_LOCUS22667</name>
</gene>
<evidence type="ECO:0000256" key="2">
    <source>
        <dbReference type="SAM" id="MobiDB-lite"/>
    </source>
</evidence>
<feature type="region of interest" description="Disordered" evidence="2">
    <location>
        <begin position="1"/>
        <end position="50"/>
    </location>
</feature>
<feature type="transmembrane region" description="Helical" evidence="3">
    <location>
        <begin position="549"/>
        <end position="577"/>
    </location>
</feature>
<protein>
    <recommendedName>
        <fullName evidence="4">CSC1/OSCA1-like cytosolic domain-containing protein</fullName>
    </recommendedName>
</protein>
<evidence type="ECO:0000313" key="6">
    <source>
        <dbReference type="Proteomes" id="UP001295684"/>
    </source>
</evidence>
<dbReference type="AlphaFoldDB" id="A0AAD2D6A7"/>
<comment type="caution">
    <text evidence="5">The sequence shown here is derived from an EMBL/GenBank/DDBJ whole genome shotgun (WGS) entry which is preliminary data.</text>
</comment>
<feature type="transmembrane region" description="Helical" evidence="3">
    <location>
        <begin position="480"/>
        <end position="499"/>
    </location>
</feature>
<proteinExistence type="predicted"/>
<feature type="transmembrane region" description="Helical" evidence="3">
    <location>
        <begin position="437"/>
        <end position="460"/>
    </location>
</feature>
<feature type="compositionally biased region" description="Acidic residues" evidence="2">
    <location>
        <begin position="938"/>
        <end position="953"/>
    </location>
</feature>
<feature type="coiled-coil region" evidence="1">
    <location>
        <begin position="320"/>
        <end position="354"/>
    </location>
</feature>
<evidence type="ECO:0000256" key="3">
    <source>
        <dbReference type="SAM" id="Phobius"/>
    </source>
</evidence>
<feature type="transmembrane region" description="Helical" evidence="3">
    <location>
        <begin position="623"/>
        <end position="649"/>
    </location>
</feature>
<dbReference type="EMBL" id="CAMPGE010023257">
    <property type="protein sequence ID" value="CAI2381218.1"/>
    <property type="molecule type" value="Genomic_DNA"/>
</dbReference>
<dbReference type="InterPro" id="IPR045122">
    <property type="entry name" value="Csc1-like"/>
</dbReference>
<evidence type="ECO:0000259" key="4">
    <source>
        <dbReference type="Pfam" id="PF14703"/>
    </source>
</evidence>
<feature type="transmembrane region" description="Helical" evidence="3">
    <location>
        <begin position="136"/>
        <end position="164"/>
    </location>
</feature>
<feature type="domain" description="CSC1/OSCA1-like cytosolic" evidence="4">
    <location>
        <begin position="241"/>
        <end position="424"/>
    </location>
</feature>
<dbReference type="Pfam" id="PF14703">
    <property type="entry name" value="PHM7_cyt"/>
    <property type="match status" value="1"/>
</dbReference>
<name>A0AAD2D6A7_EUPCR</name>
<evidence type="ECO:0000256" key="1">
    <source>
        <dbReference type="SAM" id="Coils"/>
    </source>
</evidence>
<dbReference type="PANTHER" id="PTHR13018:SF83">
    <property type="entry name" value="RRM DOMAIN-CONTAINING PROTEIN"/>
    <property type="match status" value="1"/>
</dbReference>
<dbReference type="InterPro" id="IPR027815">
    <property type="entry name" value="CSC1/OSCA1-like_cyt"/>
</dbReference>
<reference evidence="5" key="1">
    <citation type="submission" date="2023-07" db="EMBL/GenBank/DDBJ databases">
        <authorList>
            <consortium name="AG Swart"/>
            <person name="Singh M."/>
            <person name="Singh A."/>
            <person name="Seah K."/>
            <person name="Emmerich C."/>
        </authorList>
    </citation>
    <scope>NUCLEOTIDE SEQUENCE</scope>
    <source>
        <strain evidence="5">DP1</strain>
    </source>
</reference>
<feature type="compositionally biased region" description="Basic and acidic residues" evidence="2">
    <location>
        <begin position="876"/>
        <end position="890"/>
    </location>
</feature>
<feature type="compositionally biased region" description="Basic and acidic residues" evidence="2">
    <location>
        <begin position="898"/>
        <end position="923"/>
    </location>
</feature>
<keyword evidence="3" id="KW-0472">Membrane</keyword>
<feature type="compositionally biased region" description="Polar residues" evidence="2">
    <location>
        <begin position="958"/>
        <end position="972"/>
    </location>
</feature>
<keyword evidence="6" id="KW-1185">Reference proteome</keyword>
<organism evidence="5 6">
    <name type="scientific">Euplotes crassus</name>
    <dbReference type="NCBI Taxonomy" id="5936"/>
    <lineage>
        <taxon>Eukaryota</taxon>
        <taxon>Sar</taxon>
        <taxon>Alveolata</taxon>
        <taxon>Ciliophora</taxon>
        <taxon>Intramacronucleata</taxon>
        <taxon>Spirotrichea</taxon>
        <taxon>Hypotrichia</taxon>
        <taxon>Euplotida</taxon>
        <taxon>Euplotidae</taxon>
        <taxon>Moneuplotes</taxon>
    </lineage>
</organism>
<evidence type="ECO:0000313" key="5">
    <source>
        <dbReference type="EMBL" id="CAI2381218.1"/>
    </source>
</evidence>
<keyword evidence="3" id="KW-0812">Transmembrane</keyword>
<dbReference type="GO" id="GO:0005227">
    <property type="term" value="F:calcium-activated cation channel activity"/>
    <property type="evidence" value="ECO:0007669"/>
    <property type="project" value="InterPro"/>
</dbReference>
<sequence length="972" mass="112244">MSSSQEEGKTPFQPSSSSYISSIESQEPSTHRQPPLDPPPSTKPTSELQEELNKIPPELCTAEFHGIINKVWLTQRDKEVLKNDAEILRTEVSHISKEGQCVCCKNKLGDLSQVERFTFWTGIQTFKIFGTGVPMYFYFMIFLMILFLSISFVVSIPTITLNIIEDEKDELGVRSPSFLVYTSIGNHGITASNFRKSFSIDSIIALNMLGTLIIFLGYRIYRCMSLKKASQIDEETITPSDFTIFAMNIKRDVSKKQIQDHLEEKYNAQNIKEVILCYDINRAVELLRKRKQEERRLASFRLMYSNVEDPSKLRKKICCYEKHVRTERQIQERIDKLTEEIEECKKVYENPERDEDDEFCGKAFIILNNQNEATRLNEELHIKSYKRIFKYVWNKLICCRSNSRGKFNIVTQRASEPTDVFWENLPITSRVRFTRSAISFFAMFFLLLFSFCCNLVFGIFKDHLERKYDNSGKAFQFFNFIMLMLLNALNSLVISFFNVSLKHLGKILTEYERHDSYTSYTLSLTVKMVVSMYINTAIIPLCINYQEKYWFAGTGLIADIFYNTIAICFISPLLYFYDPKYLLKVCKRKREIKKGERSKLTQRQFNELFEGQDISLENRYTSAFLIILVCSTYTVLLPILPIICFFGILYQYCLVKYMLVKYNSRPREIGYIMDISASNILILVILVNGCSIWYFLTRLSDGENFFAWIPLLIASICILLPISYIEKKLNINKVTKSDRVTYESIDSFDFTYKTCNPVELDGKISIARLEKYAGKDKLKQNEIIWGDLLKDVTEALKMSNQKASLLPPKIKKNFSAPNRAAPLRKQSKTQDLTVFERPRRFTTKESGNSSKEALSSLINSAQGSRKWSGTSKTLTKKFDEKEEHSSEDRIITPGEIILETKKETPGNWGKDKVMDHKRTRNGDLENIPSEGSQSSSSEDTDYIPESESSEGEEASSSPKNDSTSEQISSEIY</sequence>
<keyword evidence="3" id="KW-1133">Transmembrane helix</keyword>
<dbReference type="Proteomes" id="UP001295684">
    <property type="component" value="Unassembled WGS sequence"/>
</dbReference>
<accession>A0AAD2D6A7</accession>
<feature type="transmembrane region" description="Helical" evidence="3">
    <location>
        <begin position="705"/>
        <end position="725"/>
    </location>
</feature>
<dbReference type="PANTHER" id="PTHR13018">
    <property type="entry name" value="PROBABLE MEMBRANE PROTEIN DUF221-RELATED"/>
    <property type="match status" value="1"/>
</dbReference>
<feature type="transmembrane region" description="Helical" evidence="3">
    <location>
        <begin position="203"/>
        <end position="221"/>
    </location>
</feature>